<feature type="compositionally biased region" description="Basic residues" evidence="1">
    <location>
        <begin position="57"/>
        <end position="70"/>
    </location>
</feature>
<evidence type="ECO:0000256" key="1">
    <source>
        <dbReference type="SAM" id="MobiDB-lite"/>
    </source>
</evidence>
<feature type="compositionally biased region" description="Polar residues" evidence="1">
    <location>
        <begin position="73"/>
        <end position="82"/>
    </location>
</feature>
<accession>A0A4Y2MUV6</accession>
<organism evidence="2 3">
    <name type="scientific">Araneus ventricosus</name>
    <name type="common">Orbweaver spider</name>
    <name type="synonym">Epeira ventricosa</name>
    <dbReference type="NCBI Taxonomy" id="182803"/>
    <lineage>
        <taxon>Eukaryota</taxon>
        <taxon>Metazoa</taxon>
        <taxon>Ecdysozoa</taxon>
        <taxon>Arthropoda</taxon>
        <taxon>Chelicerata</taxon>
        <taxon>Arachnida</taxon>
        <taxon>Araneae</taxon>
        <taxon>Araneomorphae</taxon>
        <taxon>Entelegynae</taxon>
        <taxon>Araneoidea</taxon>
        <taxon>Araneidae</taxon>
        <taxon>Araneus</taxon>
    </lineage>
</organism>
<protein>
    <submittedName>
        <fullName evidence="2">Uncharacterized protein</fullName>
    </submittedName>
</protein>
<keyword evidence="3" id="KW-1185">Reference proteome</keyword>
<feature type="compositionally biased region" description="Basic and acidic residues" evidence="1">
    <location>
        <begin position="24"/>
        <end position="35"/>
    </location>
</feature>
<feature type="compositionally biased region" description="Polar residues" evidence="1">
    <location>
        <begin position="11"/>
        <end position="20"/>
    </location>
</feature>
<proteinExistence type="predicted"/>
<dbReference type="EMBL" id="BGPR01007925">
    <property type="protein sequence ID" value="GBN30493.1"/>
    <property type="molecule type" value="Genomic_DNA"/>
</dbReference>
<evidence type="ECO:0000313" key="3">
    <source>
        <dbReference type="Proteomes" id="UP000499080"/>
    </source>
</evidence>
<evidence type="ECO:0000313" key="2">
    <source>
        <dbReference type="EMBL" id="GBN30493.1"/>
    </source>
</evidence>
<dbReference type="Proteomes" id="UP000499080">
    <property type="component" value="Unassembled WGS sequence"/>
</dbReference>
<gene>
    <name evidence="2" type="ORF">AVEN_137177_1</name>
</gene>
<dbReference type="AlphaFoldDB" id="A0A4Y2MUV6"/>
<comment type="caution">
    <text evidence="2">The sequence shown here is derived from an EMBL/GenBank/DDBJ whole genome shotgun (WGS) entry which is preliminary data.</text>
</comment>
<name>A0A4Y2MUV6_ARAVE</name>
<sequence>MEAQTFAATGIESNSGQESTGIDKASDFESEDSKSDALSIGQRGKLKETFYYPRRPSLPKKGVRQKRPPGKQRNLQGASANN</sequence>
<reference evidence="2 3" key="1">
    <citation type="journal article" date="2019" name="Sci. Rep.">
        <title>Orb-weaving spider Araneus ventricosus genome elucidates the spidroin gene catalogue.</title>
        <authorList>
            <person name="Kono N."/>
            <person name="Nakamura H."/>
            <person name="Ohtoshi R."/>
            <person name="Moran D.A.P."/>
            <person name="Shinohara A."/>
            <person name="Yoshida Y."/>
            <person name="Fujiwara M."/>
            <person name="Mori M."/>
            <person name="Tomita M."/>
            <person name="Arakawa K."/>
        </authorList>
    </citation>
    <scope>NUCLEOTIDE SEQUENCE [LARGE SCALE GENOMIC DNA]</scope>
</reference>
<feature type="region of interest" description="Disordered" evidence="1">
    <location>
        <begin position="1"/>
        <end position="82"/>
    </location>
</feature>